<evidence type="ECO:0000256" key="1">
    <source>
        <dbReference type="SAM" id="MobiDB-lite"/>
    </source>
</evidence>
<feature type="compositionally biased region" description="Basic residues" evidence="1">
    <location>
        <begin position="18"/>
        <end position="27"/>
    </location>
</feature>
<feature type="compositionally biased region" description="Low complexity" evidence="1">
    <location>
        <begin position="243"/>
        <end position="254"/>
    </location>
</feature>
<feature type="region of interest" description="Disordered" evidence="1">
    <location>
        <begin position="207"/>
        <end position="257"/>
    </location>
</feature>
<feature type="compositionally biased region" description="Polar residues" evidence="1">
    <location>
        <begin position="866"/>
        <end position="877"/>
    </location>
</feature>
<feature type="region of interest" description="Disordered" evidence="1">
    <location>
        <begin position="831"/>
        <end position="851"/>
    </location>
</feature>
<proteinExistence type="predicted"/>
<dbReference type="InterPro" id="IPR011009">
    <property type="entry name" value="Kinase-like_dom_sf"/>
</dbReference>
<dbReference type="SUPFAM" id="SSF56112">
    <property type="entry name" value="Protein kinase-like (PK-like)"/>
    <property type="match status" value="1"/>
</dbReference>
<feature type="compositionally biased region" description="Basic and acidic residues" evidence="1">
    <location>
        <begin position="212"/>
        <end position="242"/>
    </location>
</feature>
<dbReference type="AlphaFoldDB" id="A0A8K0JGN9"/>
<name>A0A8K0JGN9_9TREE</name>
<dbReference type="EMBL" id="JABELV010000142">
    <property type="protein sequence ID" value="KAG7529636.1"/>
    <property type="molecule type" value="Genomic_DNA"/>
</dbReference>
<feature type="compositionally biased region" description="Low complexity" evidence="1">
    <location>
        <begin position="1"/>
        <end position="13"/>
    </location>
</feature>
<evidence type="ECO:0000313" key="2">
    <source>
        <dbReference type="EMBL" id="KAG7529636.1"/>
    </source>
</evidence>
<feature type="region of interest" description="Disordered" evidence="1">
    <location>
        <begin position="863"/>
        <end position="901"/>
    </location>
</feature>
<organism evidence="2 3">
    <name type="scientific">Filobasidium floriforme</name>
    <dbReference type="NCBI Taxonomy" id="5210"/>
    <lineage>
        <taxon>Eukaryota</taxon>
        <taxon>Fungi</taxon>
        <taxon>Dikarya</taxon>
        <taxon>Basidiomycota</taxon>
        <taxon>Agaricomycotina</taxon>
        <taxon>Tremellomycetes</taxon>
        <taxon>Filobasidiales</taxon>
        <taxon>Filobasidiaceae</taxon>
        <taxon>Filobasidium</taxon>
    </lineage>
</organism>
<feature type="compositionally biased region" description="Low complexity" evidence="1">
    <location>
        <begin position="78"/>
        <end position="91"/>
    </location>
</feature>
<sequence length="901" mass="100205">MSSTSASASASTSNNGRHNIRLVKKQVKAQPEDWARDTSNPAESTDAAITSQWNQLLETKPSKAAPQWRQRYPNPPISVSSPLTPLPESSPQTDIIEGSADPPTDPEHLQEGNVANMTSEQIRNKLVNNVAVSDKRQSDSQMSSRSKVLKEHLLPVVHHQLDGQFDPTFVKLEVHPDQAKEGNALLERGRVAYRSKEALDLRRQIANFNKNPAEETENKPSQKKSVEKAGSKAEAKSKDGEGSKANNKDSSSAKTTEREIRLAQLQTRLLNLVSRAMVGKSYSDLHHENGDKHVDYSSMAFGNKFPQIRADILTLKESRADLVTARLTANNICAAGATKIERNEDKLRGNSDDLASYSLTCVRDTPIAGTVYGFTACGPLFRLWCYDPLCYSSGLPCDVSPDNEDQDHIDDFLLMVALLCGPLDVLICHWKPRDQAFLAFRDDPDDLESEPLQITNWKSSVSNRPHGAVFVREQLIGRRSTAFAGKGTINGKEKDLVIKLSYLSKDLCRHEQRVTRHIRDFKFDELLDSGVVRGFELDENDVSNLRRGYSRLPRYVGTLDFGDYAAKQIDHVDAETGLTRTLYLSGLVTEGLHGTILSAKAPEDQTMQVYGDAARCLWASALCDVYYRDPNQGNILLHAEGGGMLIDFGNAVIRSLTDSAITLYQRSSRLEDDARSANPYFISLVSDEAGFKAQVYTEALTAWEKIKHKSEGDPDRLKAEKKLRDAERQIDEFRAPRFFDDLESIIYCLLHQLGRHQEKFSTKGEVIAANPAEASLISDGPKRKMWTQHYLHPVMDNLKLQSGNEDAIIASADHIKSAGVVFLNTYPIEVSEQSGQSRRSDPELSTPTDNTCFRDMIKEFPAVESYSPNTLPTTTSDAGAPKRPISDVADSYQPPATRPRK</sequence>
<evidence type="ECO:0000313" key="3">
    <source>
        <dbReference type="Proteomes" id="UP000812966"/>
    </source>
</evidence>
<reference evidence="2" key="1">
    <citation type="submission" date="2020-04" db="EMBL/GenBank/DDBJ databases">
        <title>Analysis of mating type loci in Filobasidium floriforme.</title>
        <authorList>
            <person name="Nowrousian M."/>
        </authorList>
    </citation>
    <scope>NUCLEOTIDE SEQUENCE</scope>
    <source>
        <strain evidence="2">CBS 6242</strain>
    </source>
</reference>
<evidence type="ECO:0008006" key="4">
    <source>
        <dbReference type="Google" id="ProtNLM"/>
    </source>
</evidence>
<keyword evidence="3" id="KW-1185">Reference proteome</keyword>
<feature type="region of interest" description="Disordered" evidence="1">
    <location>
        <begin position="1"/>
        <end position="108"/>
    </location>
</feature>
<comment type="caution">
    <text evidence="2">The sequence shown here is derived from an EMBL/GenBank/DDBJ whole genome shotgun (WGS) entry which is preliminary data.</text>
</comment>
<accession>A0A8K0JGN9</accession>
<feature type="compositionally biased region" description="Polar residues" evidence="1">
    <location>
        <begin position="37"/>
        <end position="57"/>
    </location>
</feature>
<protein>
    <recommendedName>
        <fullName evidence="4">Fungal-type protein kinase domain-containing protein</fullName>
    </recommendedName>
</protein>
<gene>
    <name evidence="2" type="ORF">FFLO_05514</name>
</gene>
<dbReference type="Proteomes" id="UP000812966">
    <property type="component" value="Unassembled WGS sequence"/>
</dbReference>